<dbReference type="Gene3D" id="3.90.79.10">
    <property type="entry name" value="Nucleoside Triphosphate Pyrophosphohydrolase"/>
    <property type="match status" value="1"/>
</dbReference>
<accession>A0A261FLT3</accession>
<dbReference type="InterPro" id="IPR036388">
    <property type="entry name" value="WH-like_DNA-bd_sf"/>
</dbReference>
<name>A0A261FLT3_9BIFI</name>
<dbReference type="InterPro" id="IPR036390">
    <property type="entry name" value="WH_DNA-bd_sf"/>
</dbReference>
<gene>
    <name evidence="2" type="ORF">BMYO_1017</name>
</gene>
<dbReference type="InterPro" id="IPR000086">
    <property type="entry name" value="NUDIX_hydrolase_dom"/>
</dbReference>
<organism evidence="2 3">
    <name type="scientific">Bifidobacterium myosotis</name>
    <dbReference type="NCBI Taxonomy" id="1630166"/>
    <lineage>
        <taxon>Bacteria</taxon>
        <taxon>Bacillati</taxon>
        <taxon>Actinomycetota</taxon>
        <taxon>Actinomycetes</taxon>
        <taxon>Bifidobacteriales</taxon>
        <taxon>Bifidobacteriaceae</taxon>
        <taxon>Bifidobacterium</taxon>
    </lineage>
</organism>
<dbReference type="PANTHER" id="PTHR43736:SF4">
    <property type="entry name" value="SLR1690 PROTEIN"/>
    <property type="match status" value="1"/>
</dbReference>
<evidence type="ECO:0000259" key="1">
    <source>
        <dbReference type="PROSITE" id="PS51462"/>
    </source>
</evidence>
<dbReference type="SUPFAM" id="SSF46785">
    <property type="entry name" value="Winged helix' DNA-binding domain"/>
    <property type="match status" value="1"/>
</dbReference>
<dbReference type="Proteomes" id="UP000216871">
    <property type="component" value="Unassembled WGS sequence"/>
</dbReference>
<proteinExistence type="predicted"/>
<dbReference type="InterPro" id="IPR015797">
    <property type="entry name" value="NUDIX_hydrolase-like_dom_sf"/>
</dbReference>
<dbReference type="InterPro" id="IPR054105">
    <property type="entry name" value="WHD_NrtR"/>
</dbReference>
<dbReference type="PANTHER" id="PTHR43736">
    <property type="entry name" value="ADP-RIBOSE PYROPHOSPHATASE"/>
    <property type="match status" value="1"/>
</dbReference>
<comment type="caution">
    <text evidence="2">The sequence shown here is derived from an EMBL/GenBank/DDBJ whole genome shotgun (WGS) entry which is preliminary data.</text>
</comment>
<dbReference type="Pfam" id="PF21906">
    <property type="entry name" value="WHD_NrtR"/>
    <property type="match status" value="1"/>
</dbReference>
<protein>
    <submittedName>
        <fullName evidence="2">ADP-ribose pyrophosphatase</fullName>
    </submittedName>
</protein>
<dbReference type="EMBL" id="MWWW01000010">
    <property type="protein sequence ID" value="OZG60058.1"/>
    <property type="molecule type" value="Genomic_DNA"/>
</dbReference>
<sequence length="305" mass="32457">MGFGNVSERRSAPPQVGVSVVILALGPHDRAGGPSRLWLPLVRRVRQPFLGAWALPGGDLRADRSLEQSAYAALDSTTSLHPRYLEQLYTFGDPARSRGGLPMVSIVYWALVGHSEAAVFGNGDADDIDGDAEAVDNVRWFPEDDLPPLAFDHRAIIEYAMTRLRSKVEYSDVATRLLGPTFTLRQLHSVYEALAGQSIDLANFRRKMLASGDLEDTGEKVREGRQRPATIYRYVPHDSGNAGVPAHEGSAASVASESAVSVGVPDSANSVASSGLLAVPAASETGSALSFVDDALSPLVPSAHG</sequence>
<evidence type="ECO:0000313" key="2">
    <source>
        <dbReference type="EMBL" id="OZG60058.1"/>
    </source>
</evidence>
<dbReference type="AlphaFoldDB" id="A0A261FLT3"/>
<reference evidence="2 3" key="1">
    <citation type="journal article" date="2017" name="BMC Genomics">
        <title>Comparative genomic and phylogenomic analyses of the Bifidobacteriaceae family.</title>
        <authorList>
            <person name="Lugli G.A."/>
            <person name="Milani C."/>
            <person name="Turroni F."/>
            <person name="Duranti S."/>
            <person name="Mancabelli L."/>
            <person name="Mangifesta M."/>
            <person name="Ferrario C."/>
            <person name="Modesto M."/>
            <person name="Mattarelli P."/>
            <person name="Jiri K."/>
            <person name="van Sinderen D."/>
            <person name="Ventura M."/>
        </authorList>
    </citation>
    <scope>NUCLEOTIDE SEQUENCE [LARGE SCALE GENOMIC DNA]</scope>
    <source>
        <strain evidence="2 3">DSM 100196</strain>
    </source>
</reference>
<feature type="domain" description="Nudix hydrolase" evidence="1">
    <location>
        <begin position="13"/>
        <end position="164"/>
    </location>
</feature>
<dbReference type="CDD" id="cd18873">
    <property type="entry name" value="NUDIX_NadM_like"/>
    <property type="match status" value="1"/>
</dbReference>
<dbReference type="Pfam" id="PF00293">
    <property type="entry name" value="NUDIX"/>
    <property type="match status" value="1"/>
</dbReference>
<dbReference type="SUPFAM" id="SSF55811">
    <property type="entry name" value="Nudix"/>
    <property type="match status" value="1"/>
</dbReference>
<keyword evidence="3" id="KW-1185">Reference proteome</keyword>
<dbReference type="Gene3D" id="1.10.10.10">
    <property type="entry name" value="Winged helix-like DNA-binding domain superfamily/Winged helix DNA-binding domain"/>
    <property type="match status" value="1"/>
</dbReference>
<evidence type="ECO:0000313" key="3">
    <source>
        <dbReference type="Proteomes" id="UP000216871"/>
    </source>
</evidence>
<dbReference type="PROSITE" id="PS51462">
    <property type="entry name" value="NUDIX"/>
    <property type="match status" value="1"/>
</dbReference>